<evidence type="ECO:0000259" key="2">
    <source>
        <dbReference type="Pfam" id="PF00857"/>
    </source>
</evidence>
<dbReference type="Gene3D" id="3.40.50.850">
    <property type="entry name" value="Isochorismatase-like"/>
    <property type="match status" value="1"/>
</dbReference>
<comment type="caution">
    <text evidence="3">The sequence shown here is derived from an EMBL/GenBank/DDBJ whole genome shotgun (WGS) entry which is preliminary data.</text>
</comment>
<dbReference type="CDD" id="cd00431">
    <property type="entry name" value="cysteine_hydrolases"/>
    <property type="match status" value="1"/>
</dbReference>
<gene>
    <name evidence="3" type="ORF">GO988_00585</name>
</gene>
<dbReference type="EMBL" id="WQKZ01000001">
    <property type="protein sequence ID" value="MVN74814.1"/>
    <property type="molecule type" value="Genomic_DNA"/>
</dbReference>
<dbReference type="GO" id="GO:0016787">
    <property type="term" value="F:hydrolase activity"/>
    <property type="evidence" value="ECO:0007669"/>
    <property type="project" value="UniProtKB-KW"/>
</dbReference>
<dbReference type="InterPro" id="IPR000868">
    <property type="entry name" value="Isochorismatase-like_dom"/>
</dbReference>
<dbReference type="PANTHER" id="PTHR43540">
    <property type="entry name" value="PEROXYUREIDOACRYLATE/UREIDOACRYLATE AMIDOHYDROLASE-RELATED"/>
    <property type="match status" value="1"/>
</dbReference>
<evidence type="ECO:0000313" key="4">
    <source>
        <dbReference type="Proteomes" id="UP000441336"/>
    </source>
</evidence>
<keyword evidence="4" id="KW-1185">Reference proteome</keyword>
<dbReference type="Proteomes" id="UP000441336">
    <property type="component" value="Unassembled WGS sequence"/>
</dbReference>
<sequence>MDASFTMHRGLPVPRTLPESLRAVRPALLVYDAQVGIFSQLPEPAPLTARLLRIVTAARTAGLPVFFSRHLSLPVELMGTAQMRMALAWQRTDDPRQVRPWFLRDSPGLGVLPELAPLASEAVFDKLSMSAFEGTWLDIALRDLGVRTIILIGAAMEIGIEPTVRHAADLGYLPIVVRDACGAGHPEAAQRSLDSLAFAGDTLFTDTDELCELVDSLSPAG</sequence>
<dbReference type="InterPro" id="IPR036380">
    <property type="entry name" value="Isochorismatase-like_sf"/>
</dbReference>
<accession>A0A7K1T8T5</accession>
<protein>
    <submittedName>
        <fullName evidence="3">Isochorismatase family protein</fullName>
    </submittedName>
</protein>
<evidence type="ECO:0000313" key="3">
    <source>
        <dbReference type="EMBL" id="MVN74814.1"/>
    </source>
</evidence>
<keyword evidence="1" id="KW-0378">Hydrolase</keyword>
<dbReference type="SUPFAM" id="SSF52499">
    <property type="entry name" value="Isochorismatase-like hydrolases"/>
    <property type="match status" value="1"/>
</dbReference>
<organism evidence="3 4">
    <name type="scientific">Hymenobacter ginkgonis</name>
    <dbReference type="NCBI Taxonomy" id="2682976"/>
    <lineage>
        <taxon>Bacteria</taxon>
        <taxon>Pseudomonadati</taxon>
        <taxon>Bacteroidota</taxon>
        <taxon>Cytophagia</taxon>
        <taxon>Cytophagales</taxon>
        <taxon>Hymenobacteraceae</taxon>
        <taxon>Hymenobacter</taxon>
    </lineage>
</organism>
<dbReference type="RefSeq" id="WP_157561597.1">
    <property type="nucleotide sequence ID" value="NZ_WQKZ01000001.1"/>
</dbReference>
<reference evidence="3 4" key="1">
    <citation type="submission" date="2019-12" db="EMBL/GenBank/DDBJ databases">
        <title>Hymenobacter sp. HMF4947 Genome sequencing and assembly.</title>
        <authorList>
            <person name="Kang H."/>
            <person name="Cha I."/>
            <person name="Kim H."/>
            <person name="Joh K."/>
        </authorList>
    </citation>
    <scope>NUCLEOTIDE SEQUENCE [LARGE SCALE GENOMIC DNA]</scope>
    <source>
        <strain evidence="3 4">HMF4947</strain>
    </source>
</reference>
<evidence type="ECO:0000256" key="1">
    <source>
        <dbReference type="ARBA" id="ARBA00022801"/>
    </source>
</evidence>
<dbReference type="PANTHER" id="PTHR43540:SF1">
    <property type="entry name" value="ISOCHORISMATASE HYDROLASE"/>
    <property type="match status" value="1"/>
</dbReference>
<name>A0A7K1T8T5_9BACT</name>
<dbReference type="InterPro" id="IPR050272">
    <property type="entry name" value="Isochorismatase-like_hydrls"/>
</dbReference>
<proteinExistence type="predicted"/>
<feature type="domain" description="Isochorismatase-like" evidence="2">
    <location>
        <begin position="27"/>
        <end position="199"/>
    </location>
</feature>
<dbReference type="AlphaFoldDB" id="A0A7K1T8T5"/>
<dbReference type="Pfam" id="PF00857">
    <property type="entry name" value="Isochorismatase"/>
    <property type="match status" value="1"/>
</dbReference>